<dbReference type="Gene3D" id="1.25.40.10">
    <property type="entry name" value="Tetratricopeptide repeat domain"/>
    <property type="match status" value="1"/>
</dbReference>
<gene>
    <name evidence="2" type="ORF">IW252_000206</name>
</gene>
<dbReference type="PROSITE" id="PS50005">
    <property type="entry name" value="TPR"/>
    <property type="match status" value="1"/>
</dbReference>
<dbReference type="AlphaFoldDB" id="A0A931D6Q8"/>
<keyword evidence="2" id="KW-0378">Hydrolase</keyword>
<keyword evidence="3" id="KW-1185">Reference proteome</keyword>
<reference evidence="2" key="1">
    <citation type="submission" date="2020-11" db="EMBL/GenBank/DDBJ databases">
        <title>Sequencing the genomes of 1000 actinobacteria strains.</title>
        <authorList>
            <person name="Klenk H.-P."/>
        </authorList>
    </citation>
    <scope>NUCLEOTIDE SEQUENCE</scope>
    <source>
        <strain evidence="2">DSM 26152</strain>
    </source>
</reference>
<evidence type="ECO:0000313" key="2">
    <source>
        <dbReference type="EMBL" id="MBG6083439.1"/>
    </source>
</evidence>
<dbReference type="InterPro" id="IPR019734">
    <property type="entry name" value="TPR_rpt"/>
</dbReference>
<evidence type="ECO:0000256" key="1">
    <source>
        <dbReference type="PROSITE-ProRule" id="PRU00339"/>
    </source>
</evidence>
<dbReference type="GO" id="GO:0006508">
    <property type="term" value="P:proteolysis"/>
    <property type="evidence" value="ECO:0007669"/>
    <property type="project" value="UniProtKB-KW"/>
</dbReference>
<proteinExistence type="predicted"/>
<sequence length="156" mass="17301">MAGIKRDPESLLPVIVDEAQADALVAGDDPCDAVVVHIAREQYREAAELVAETRLADPQNIRMRMLDTDLQRAMGKADAAISRLRALLEEFKGSSHEPMLNQYLGILYYSVGDLTGAEHRFQRALDLHTAAGSTPRRAELARRSLEAVHRRASLVR</sequence>
<accession>A0A931D6Q8</accession>
<dbReference type="EMBL" id="JADOTZ010000001">
    <property type="protein sequence ID" value="MBG6083439.1"/>
    <property type="molecule type" value="Genomic_DNA"/>
</dbReference>
<keyword evidence="1" id="KW-0802">TPR repeat</keyword>
<name>A0A931D6Q8_9MICC</name>
<dbReference type="RefSeq" id="WP_196834874.1">
    <property type="nucleotide sequence ID" value="NZ_JADOTZ010000001.1"/>
</dbReference>
<dbReference type="GO" id="GO:0008233">
    <property type="term" value="F:peptidase activity"/>
    <property type="evidence" value="ECO:0007669"/>
    <property type="project" value="UniProtKB-KW"/>
</dbReference>
<dbReference type="Proteomes" id="UP000625033">
    <property type="component" value="Unassembled WGS sequence"/>
</dbReference>
<keyword evidence="2" id="KW-0645">Protease</keyword>
<comment type="caution">
    <text evidence="2">The sequence shown here is derived from an EMBL/GenBank/DDBJ whole genome shotgun (WGS) entry which is preliminary data.</text>
</comment>
<feature type="repeat" description="TPR" evidence="1">
    <location>
        <begin position="98"/>
        <end position="131"/>
    </location>
</feature>
<organism evidence="2 3">
    <name type="scientific">Zhihengliuella flava</name>
    <dbReference type="NCBI Taxonomy" id="1285193"/>
    <lineage>
        <taxon>Bacteria</taxon>
        <taxon>Bacillati</taxon>
        <taxon>Actinomycetota</taxon>
        <taxon>Actinomycetes</taxon>
        <taxon>Micrococcales</taxon>
        <taxon>Micrococcaceae</taxon>
        <taxon>Zhihengliuella</taxon>
    </lineage>
</organism>
<evidence type="ECO:0000313" key="3">
    <source>
        <dbReference type="Proteomes" id="UP000625033"/>
    </source>
</evidence>
<protein>
    <submittedName>
        <fullName evidence="2">Zn-dependent protease</fullName>
    </submittedName>
</protein>
<dbReference type="SUPFAM" id="SSF48452">
    <property type="entry name" value="TPR-like"/>
    <property type="match status" value="1"/>
</dbReference>
<dbReference type="InterPro" id="IPR011990">
    <property type="entry name" value="TPR-like_helical_dom_sf"/>
</dbReference>